<protein>
    <submittedName>
        <fullName evidence="5">Cytochrome P450</fullName>
    </submittedName>
</protein>
<dbReference type="InterPro" id="IPR050121">
    <property type="entry name" value="Cytochrome_P450_monoxygenase"/>
</dbReference>
<dbReference type="Proteomes" id="UP000631421">
    <property type="component" value="Unassembled WGS sequence"/>
</dbReference>
<dbReference type="SUPFAM" id="SSF48264">
    <property type="entry name" value="Cytochrome P450"/>
    <property type="match status" value="1"/>
</dbReference>
<feature type="binding site" description="axial binding residue" evidence="3">
    <location>
        <position position="399"/>
    </location>
    <ligand>
        <name>heme</name>
        <dbReference type="ChEBI" id="CHEBI:30413"/>
    </ligand>
    <ligandPart>
        <name>Fe</name>
        <dbReference type="ChEBI" id="CHEBI:18248"/>
    </ligandPart>
</feature>
<dbReference type="PANTHER" id="PTHR24305:SF166">
    <property type="entry name" value="CYTOCHROME P450 12A4, MITOCHONDRIAL-RELATED"/>
    <property type="match status" value="1"/>
</dbReference>
<evidence type="ECO:0000313" key="6">
    <source>
        <dbReference type="Proteomes" id="UP000631421"/>
    </source>
</evidence>
<accession>A0A926UR14</accession>
<keyword evidence="3 4" id="KW-0479">Metal-binding</keyword>
<evidence type="ECO:0000256" key="2">
    <source>
        <dbReference type="ARBA" id="ARBA00010617"/>
    </source>
</evidence>
<organism evidence="5 6">
    <name type="scientific">Pseudanabaena cinerea FACHB-1277</name>
    <dbReference type="NCBI Taxonomy" id="2949581"/>
    <lineage>
        <taxon>Bacteria</taxon>
        <taxon>Bacillati</taxon>
        <taxon>Cyanobacteriota</taxon>
        <taxon>Cyanophyceae</taxon>
        <taxon>Pseudanabaenales</taxon>
        <taxon>Pseudanabaenaceae</taxon>
        <taxon>Pseudanabaena</taxon>
        <taxon>Pseudanabaena cinerea</taxon>
    </lineage>
</organism>
<dbReference type="InterPro" id="IPR036396">
    <property type="entry name" value="Cyt_P450_sf"/>
</dbReference>
<dbReference type="PRINTS" id="PR00385">
    <property type="entry name" value="P450"/>
</dbReference>
<dbReference type="EMBL" id="JACJPY010000011">
    <property type="protein sequence ID" value="MBD2149670.1"/>
    <property type="molecule type" value="Genomic_DNA"/>
</dbReference>
<dbReference type="PANTHER" id="PTHR24305">
    <property type="entry name" value="CYTOCHROME P450"/>
    <property type="match status" value="1"/>
</dbReference>
<dbReference type="GO" id="GO:0016705">
    <property type="term" value="F:oxidoreductase activity, acting on paired donors, with incorporation or reduction of molecular oxygen"/>
    <property type="evidence" value="ECO:0007669"/>
    <property type="project" value="InterPro"/>
</dbReference>
<dbReference type="GO" id="GO:0020037">
    <property type="term" value="F:heme binding"/>
    <property type="evidence" value="ECO:0007669"/>
    <property type="project" value="InterPro"/>
</dbReference>
<keyword evidence="4" id="KW-0503">Monooxygenase</keyword>
<dbReference type="InterPro" id="IPR001128">
    <property type="entry name" value="Cyt_P450"/>
</dbReference>
<dbReference type="PRINTS" id="PR00463">
    <property type="entry name" value="EP450I"/>
</dbReference>
<evidence type="ECO:0000313" key="5">
    <source>
        <dbReference type="EMBL" id="MBD2149670.1"/>
    </source>
</evidence>
<dbReference type="GO" id="GO:0005506">
    <property type="term" value="F:iron ion binding"/>
    <property type="evidence" value="ECO:0007669"/>
    <property type="project" value="InterPro"/>
</dbReference>
<keyword evidence="6" id="KW-1185">Reference proteome</keyword>
<name>A0A926UR14_9CYAN</name>
<evidence type="ECO:0000256" key="1">
    <source>
        <dbReference type="ARBA" id="ARBA00001971"/>
    </source>
</evidence>
<reference evidence="5" key="2">
    <citation type="submission" date="2020-08" db="EMBL/GenBank/DDBJ databases">
        <authorList>
            <person name="Chen M."/>
            <person name="Teng W."/>
            <person name="Zhao L."/>
            <person name="Hu C."/>
            <person name="Zhou Y."/>
            <person name="Han B."/>
            <person name="Song L."/>
            <person name="Shu W."/>
        </authorList>
    </citation>
    <scope>NUCLEOTIDE SEQUENCE</scope>
    <source>
        <strain evidence="5">FACHB-1277</strain>
    </source>
</reference>
<dbReference type="AlphaFoldDB" id="A0A926UR14"/>
<dbReference type="Gene3D" id="1.10.630.10">
    <property type="entry name" value="Cytochrome P450"/>
    <property type="match status" value="1"/>
</dbReference>
<dbReference type="Pfam" id="PF00067">
    <property type="entry name" value="p450"/>
    <property type="match status" value="1"/>
</dbReference>
<evidence type="ECO:0000256" key="4">
    <source>
        <dbReference type="RuleBase" id="RU000461"/>
    </source>
</evidence>
<dbReference type="RefSeq" id="WP_190350038.1">
    <property type="nucleotide sequence ID" value="NZ_JACJPY010000011.1"/>
</dbReference>
<reference evidence="5" key="1">
    <citation type="journal article" date="2015" name="ISME J.">
        <title>Draft Genome Sequence of Streptomyces incarnatus NRRL8089, which Produces the Nucleoside Antibiotic Sinefungin.</title>
        <authorList>
            <person name="Oshima K."/>
            <person name="Hattori M."/>
            <person name="Shimizu H."/>
            <person name="Fukuda K."/>
            <person name="Nemoto M."/>
            <person name="Inagaki K."/>
            <person name="Tamura T."/>
        </authorList>
    </citation>
    <scope>NUCLEOTIDE SEQUENCE</scope>
    <source>
        <strain evidence="5">FACHB-1277</strain>
    </source>
</reference>
<dbReference type="PROSITE" id="PS00086">
    <property type="entry name" value="CYTOCHROME_P450"/>
    <property type="match status" value="1"/>
</dbReference>
<dbReference type="CDD" id="cd11053">
    <property type="entry name" value="CYP110-like"/>
    <property type="match status" value="1"/>
</dbReference>
<dbReference type="InterPro" id="IPR017972">
    <property type="entry name" value="Cyt_P450_CS"/>
</dbReference>
<dbReference type="InterPro" id="IPR002401">
    <property type="entry name" value="Cyt_P450_E_grp-I"/>
</dbReference>
<comment type="caution">
    <text evidence="5">The sequence shown here is derived from an EMBL/GenBank/DDBJ whole genome shotgun (WGS) entry which is preliminary data.</text>
</comment>
<keyword evidence="3 4" id="KW-0349">Heme</keyword>
<dbReference type="GO" id="GO:0004497">
    <property type="term" value="F:monooxygenase activity"/>
    <property type="evidence" value="ECO:0007669"/>
    <property type="project" value="UniProtKB-KW"/>
</dbReference>
<proteinExistence type="inferred from homology"/>
<gene>
    <name evidence="5" type="ORF">H6F44_05960</name>
</gene>
<keyword evidence="4" id="KW-0560">Oxidoreductase</keyword>
<keyword evidence="3 4" id="KW-0408">Iron</keyword>
<sequence length="456" mass="51921">MLKSIPAVESAQFWQQVQWVADPIGYMEKAAQKYPDIFSSEIAQAWGKVFFVNEPQAIQEILTNDRKQFTAPGDLNTILSPIVGNNSVITLSSDRHKKRRQLVMPAFHGSRMQHYGELIAKLTRQSFEPMLARRSFAVRDVMQNISLQVILQTVFGLYEGDRLQKLGELISNLTELFNSPLTSAMLFFPVLQKDLGKWSPWGNFVAQREQIDKLIYAEISDRRANLEPERTDILTMLLLSTDVDGNALSDMELRDELMALLFAGHETTATAVSWALYWIERSPEVKSKLLHELAAQAKSDQGDQDWMSIFKLPYLTAVCNETLRVHPVAMLTFPRVVAESATILDVQLECNDIVMGCIYLLHQREDLYPEPKKFKPERFLERQFSPYEFMPFGGGVRRCVGEALAQFEMKIILATILRHYQLTLLDNQPVKPQRRGVTLAPKGGVKMQASQKLLSP</sequence>
<comment type="cofactor">
    <cofactor evidence="1 3">
        <name>heme</name>
        <dbReference type="ChEBI" id="CHEBI:30413"/>
    </cofactor>
</comment>
<comment type="similarity">
    <text evidence="2 4">Belongs to the cytochrome P450 family.</text>
</comment>
<evidence type="ECO:0000256" key="3">
    <source>
        <dbReference type="PIRSR" id="PIRSR602401-1"/>
    </source>
</evidence>